<evidence type="ECO:0000256" key="1">
    <source>
        <dbReference type="SAM" id="MobiDB-lite"/>
    </source>
</evidence>
<keyword evidence="4" id="KW-1185">Reference proteome</keyword>
<sequence length="123" mass="13794">MKQMGLCDPENIQINDKIVKSAKIKSCHLTNRGRRCLGNLGEKCQIEAWHSSERQSQIDPSLNARSRPLNPSLNAKSRPVALQSVNLRSIPASMPDRGLALLRASMKHYGDYYCEHCTLATFL</sequence>
<gene>
    <name evidence="3" type="ORF">AVEN_86880_1</name>
    <name evidence="2" type="ORF">AVEN_99539_1</name>
</gene>
<feature type="region of interest" description="Disordered" evidence="1">
    <location>
        <begin position="51"/>
        <end position="75"/>
    </location>
</feature>
<evidence type="ECO:0000313" key="4">
    <source>
        <dbReference type="Proteomes" id="UP000499080"/>
    </source>
</evidence>
<dbReference type="Proteomes" id="UP000499080">
    <property type="component" value="Unassembled WGS sequence"/>
</dbReference>
<evidence type="ECO:0000313" key="2">
    <source>
        <dbReference type="EMBL" id="GBN01232.1"/>
    </source>
</evidence>
<protein>
    <submittedName>
        <fullName evidence="2">Uncharacterized protein</fullName>
    </submittedName>
</protein>
<feature type="compositionally biased region" description="Polar residues" evidence="1">
    <location>
        <begin position="54"/>
        <end position="75"/>
    </location>
</feature>
<dbReference type="EMBL" id="BGPR01194749">
    <property type="protein sequence ID" value="GBN01305.1"/>
    <property type="molecule type" value="Genomic_DNA"/>
</dbReference>
<name>A0A4Y2KH03_ARAVE</name>
<comment type="caution">
    <text evidence="2">The sequence shown here is derived from an EMBL/GenBank/DDBJ whole genome shotgun (WGS) entry which is preliminary data.</text>
</comment>
<reference evidence="2 4" key="1">
    <citation type="journal article" date="2019" name="Sci. Rep.">
        <title>Orb-weaving spider Araneus ventricosus genome elucidates the spidroin gene catalogue.</title>
        <authorList>
            <person name="Kono N."/>
            <person name="Nakamura H."/>
            <person name="Ohtoshi R."/>
            <person name="Moran D.A.P."/>
            <person name="Shinohara A."/>
            <person name="Yoshida Y."/>
            <person name="Fujiwara M."/>
            <person name="Mori M."/>
            <person name="Tomita M."/>
            <person name="Arakawa K."/>
        </authorList>
    </citation>
    <scope>NUCLEOTIDE SEQUENCE [LARGE SCALE GENOMIC DNA]</scope>
</reference>
<organism evidence="2 4">
    <name type="scientific">Araneus ventricosus</name>
    <name type="common">Orbweaver spider</name>
    <name type="synonym">Epeira ventricosa</name>
    <dbReference type="NCBI Taxonomy" id="182803"/>
    <lineage>
        <taxon>Eukaryota</taxon>
        <taxon>Metazoa</taxon>
        <taxon>Ecdysozoa</taxon>
        <taxon>Arthropoda</taxon>
        <taxon>Chelicerata</taxon>
        <taxon>Arachnida</taxon>
        <taxon>Araneae</taxon>
        <taxon>Araneomorphae</taxon>
        <taxon>Entelegynae</taxon>
        <taxon>Araneoidea</taxon>
        <taxon>Araneidae</taxon>
        <taxon>Araneus</taxon>
    </lineage>
</organism>
<dbReference type="EMBL" id="BGPR01194723">
    <property type="protein sequence ID" value="GBN01232.1"/>
    <property type="molecule type" value="Genomic_DNA"/>
</dbReference>
<dbReference type="AlphaFoldDB" id="A0A4Y2KH03"/>
<accession>A0A4Y2KH03</accession>
<proteinExistence type="predicted"/>
<evidence type="ECO:0000313" key="3">
    <source>
        <dbReference type="EMBL" id="GBN01305.1"/>
    </source>
</evidence>